<evidence type="ECO:0000313" key="3">
    <source>
        <dbReference type="Proteomes" id="UP000809829"/>
    </source>
</evidence>
<gene>
    <name evidence="2" type="ORF">JOC83_002372</name>
</gene>
<keyword evidence="3" id="KW-1185">Reference proteome</keyword>
<evidence type="ECO:0000313" key="2">
    <source>
        <dbReference type="EMBL" id="MBM7703523.1"/>
    </source>
</evidence>
<keyword evidence="2" id="KW-0418">Kinase</keyword>
<dbReference type="PANTHER" id="PTHR21310">
    <property type="entry name" value="AMINOGLYCOSIDE PHOSPHOTRANSFERASE-RELATED-RELATED"/>
    <property type="match status" value="1"/>
</dbReference>
<dbReference type="Gene3D" id="3.90.1200.10">
    <property type="match status" value="1"/>
</dbReference>
<protein>
    <submittedName>
        <fullName evidence="2">Aminoglycoside phosphotransferase (APT) family kinase protein</fullName>
    </submittedName>
</protein>
<dbReference type="Proteomes" id="UP000809829">
    <property type="component" value="Unassembled WGS sequence"/>
</dbReference>
<dbReference type="EMBL" id="JAFBFC010000004">
    <property type="protein sequence ID" value="MBM7703523.1"/>
    <property type="molecule type" value="Genomic_DNA"/>
</dbReference>
<name>A0ABS2QW63_9BACI</name>
<dbReference type="RefSeq" id="WP_205187478.1">
    <property type="nucleotide sequence ID" value="NZ_JAFBFC010000004.1"/>
</dbReference>
<reference evidence="2 3" key="1">
    <citation type="submission" date="2021-01" db="EMBL/GenBank/DDBJ databases">
        <title>Genomic Encyclopedia of Type Strains, Phase IV (KMG-IV): sequencing the most valuable type-strain genomes for metagenomic binning, comparative biology and taxonomic classification.</title>
        <authorList>
            <person name="Goeker M."/>
        </authorList>
    </citation>
    <scope>NUCLEOTIDE SEQUENCE [LARGE SCALE GENOMIC DNA]</scope>
    <source>
        <strain evidence="2 3">DSM 104297</strain>
    </source>
</reference>
<comment type="caution">
    <text evidence="2">The sequence shown here is derived from an EMBL/GenBank/DDBJ whole genome shotgun (WGS) entry which is preliminary data.</text>
</comment>
<dbReference type="InterPro" id="IPR051678">
    <property type="entry name" value="AGP_Transferase"/>
</dbReference>
<accession>A0ABS2QW63</accession>
<proteinExistence type="predicted"/>
<organism evidence="2 3">
    <name type="scientific">Priestia iocasae</name>
    <dbReference type="NCBI Taxonomy" id="2291674"/>
    <lineage>
        <taxon>Bacteria</taxon>
        <taxon>Bacillati</taxon>
        <taxon>Bacillota</taxon>
        <taxon>Bacilli</taxon>
        <taxon>Bacillales</taxon>
        <taxon>Bacillaceae</taxon>
        <taxon>Priestia</taxon>
    </lineage>
</organism>
<sequence>MNCNEKINFHQLAKRIDPTNTLLRTWPLKGGVSAEVTAMEVRRNNGQLKKFVARRHSKVDITRNPHVAADEYKLLKQLQLEALPVPTPYYIDEQCDCSSTPVIVIEYVEHESTPLYNSDTVFQFATNLALIHQVDLNKVDVSFLPKKSSISVASHIPNEHILAALSSWTRHRENQEVLLHGDFWPGNTLWRNHQLVAVIDWEDAAIGDPLSDLANSRLELLWTFREEGMQEFTNHYKVMMPHLDYGNLPYWDLVAAVGPMSKMSEWGLDEKTERSMKRLLNWFVQQAMNRISVN</sequence>
<dbReference type="Gene3D" id="3.30.200.20">
    <property type="entry name" value="Phosphorylase Kinase, domain 1"/>
    <property type="match status" value="1"/>
</dbReference>
<evidence type="ECO:0000259" key="1">
    <source>
        <dbReference type="Pfam" id="PF01636"/>
    </source>
</evidence>
<dbReference type="InterPro" id="IPR011009">
    <property type="entry name" value="Kinase-like_dom_sf"/>
</dbReference>
<dbReference type="Pfam" id="PF01636">
    <property type="entry name" value="APH"/>
    <property type="match status" value="1"/>
</dbReference>
<dbReference type="InterPro" id="IPR002575">
    <property type="entry name" value="Aminoglycoside_PTrfase"/>
</dbReference>
<dbReference type="SUPFAM" id="SSF56112">
    <property type="entry name" value="Protein kinase-like (PK-like)"/>
    <property type="match status" value="1"/>
</dbReference>
<keyword evidence="2" id="KW-0808">Transferase</keyword>
<dbReference type="GO" id="GO:0016301">
    <property type="term" value="F:kinase activity"/>
    <property type="evidence" value="ECO:0007669"/>
    <property type="project" value="UniProtKB-KW"/>
</dbReference>
<feature type="domain" description="Aminoglycoside phosphotransferase" evidence="1">
    <location>
        <begin position="41"/>
        <end position="217"/>
    </location>
</feature>